<organism evidence="7 8">
    <name type="scientific">Natronospira bacteriovora</name>
    <dbReference type="NCBI Taxonomy" id="3069753"/>
    <lineage>
        <taxon>Bacteria</taxon>
        <taxon>Pseudomonadati</taxon>
        <taxon>Pseudomonadota</taxon>
        <taxon>Gammaproteobacteria</taxon>
        <taxon>Natronospirales</taxon>
        <taxon>Natronospiraceae</taxon>
        <taxon>Natronospira</taxon>
    </lineage>
</organism>
<evidence type="ECO:0000259" key="5">
    <source>
        <dbReference type="Pfam" id="PF25973"/>
    </source>
</evidence>
<dbReference type="Pfam" id="PF25954">
    <property type="entry name" value="Beta-barrel_RND_2"/>
    <property type="match status" value="1"/>
</dbReference>
<feature type="domain" description="YknX-like C-terminal permuted SH3-like" evidence="6">
    <location>
        <begin position="284"/>
        <end position="350"/>
    </location>
</feature>
<evidence type="ECO:0000259" key="4">
    <source>
        <dbReference type="Pfam" id="PF25954"/>
    </source>
</evidence>
<protein>
    <submittedName>
        <fullName evidence="7">Efflux RND transporter periplasmic adaptor subunit</fullName>
    </submittedName>
</protein>
<feature type="signal peptide" evidence="3">
    <location>
        <begin position="1"/>
        <end position="31"/>
    </location>
</feature>
<feature type="domain" description="CusB-like beta-barrel" evidence="4">
    <location>
        <begin position="205"/>
        <end position="275"/>
    </location>
</feature>
<accession>A0ABU0W7S7</accession>
<evidence type="ECO:0000259" key="6">
    <source>
        <dbReference type="Pfam" id="PF25989"/>
    </source>
</evidence>
<comment type="similarity">
    <text evidence="1">Belongs to the membrane fusion protein (MFP) (TC 8.A.1) family.</text>
</comment>
<keyword evidence="8" id="KW-1185">Reference proteome</keyword>
<sequence>MNMADRKMVWLPRLLVAVALTLSLAACQQEADTPENQQAEESRASVRAETPRLERVSANHRTTATLRAISDARVVSRADGLVRELRVEEGDRVQAGQILAVLDDERRALEVRQRRADLGGLEQDYARQKQLQAENLVSADAVEKLRFQIEAQRAALSLAEVELAETRIKAPVDGVVSERHIRLGDNVSPGDVVFRVTDTSRLEAEVHVPERLMGRLAVDQLVEIRSDASPDRVHGGRISRISPVVDADSGTVRATVSVDDGNGLLRPGTFARLRILYDTRDNALLVPRQALSFENGRTTLFVIRDGVAERREVQTGYSEEGWVEILDGLMVDEPVITLGHATLRDGAKVRINGREDSMAVAENKSI</sequence>
<dbReference type="RefSeq" id="WP_306728474.1">
    <property type="nucleotide sequence ID" value="NZ_JAVDDT010000005.1"/>
</dbReference>
<name>A0ABU0W7S7_9GAMM</name>
<feature type="domain" description="CzcB-like barrel-sandwich hybrid" evidence="5">
    <location>
        <begin position="72"/>
        <end position="198"/>
    </location>
</feature>
<gene>
    <name evidence="7" type="ORF">RBH19_08815</name>
</gene>
<feature type="chain" id="PRO_5047296914" evidence="3">
    <location>
        <begin position="32"/>
        <end position="366"/>
    </location>
</feature>
<dbReference type="Gene3D" id="2.40.420.20">
    <property type="match status" value="1"/>
</dbReference>
<reference evidence="7 8" key="1">
    <citation type="submission" date="2023-08" db="EMBL/GenBank/DDBJ databases">
        <title>Whole-genome sequencing of halo(alkali)philic microorganisms from hypersaline lakes.</title>
        <authorList>
            <person name="Sorokin D.Y."/>
            <person name="Abbas B."/>
            <person name="Merkel A.Y."/>
        </authorList>
    </citation>
    <scope>NUCLEOTIDE SEQUENCE [LARGE SCALE GENOMIC DNA]</scope>
    <source>
        <strain evidence="7 8">AB-CW4</strain>
    </source>
</reference>
<dbReference type="Pfam" id="PF25989">
    <property type="entry name" value="YknX_C"/>
    <property type="match status" value="1"/>
</dbReference>
<dbReference type="EMBL" id="JAVDDT010000005">
    <property type="protein sequence ID" value="MDQ2069974.1"/>
    <property type="molecule type" value="Genomic_DNA"/>
</dbReference>
<evidence type="ECO:0000256" key="1">
    <source>
        <dbReference type="ARBA" id="ARBA00009477"/>
    </source>
</evidence>
<dbReference type="Proteomes" id="UP001239019">
    <property type="component" value="Unassembled WGS sequence"/>
</dbReference>
<keyword evidence="3" id="KW-0732">Signal</keyword>
<dbReference type="NCBIfam" id="TIGR01730">
    <property type="entry name" value="RND_mfp"/>
    <property type="match status" value="1"/>
</dbReference>
<evidence type="ECO:0000313" key="7">
    <source>
        <dbReference type="EMBL" id="MDQ2069974.1"/>
    </source>
</evidence>
<dbReference type="Gene3D" id="2.40.50.100">
    <property type="match status" value="2"/>
</dbReference>
<dbReference type="InterPro" id="IPR058792">
    <property type="entry name" value="Beta-barrel_RND_2"/>
</dbReference>
<evidence type="ECO:0000256" key="2">
    <source>
        <dbReference type="SAM" id="MobiDB-lite"/>
    </source>
</evidence>
<dbReference type="InterPro" id="IPR058637">
    <property type="entry name" value="YknX-like_C"/>
</dbReference>
<evidence type="ECO:0000256" key="3">
    <source>
        <dbReference type="SAM" id="SignalP"/>
    </source>
</evidence>
<dbReference type="Pfam" id="PF25973">
    <property type="entry name" value="BSH_CzcB"/>
    <property type="match status" value="1"/>
</dbReference>
<dbReference type="PROSITE" id="PS51257">
    <property type="entry name" value="PROKAR_LIPOPROTEIN"/>
    <property type="match status" value="1"/>
</dbReference>
<evidence type="ECO:0000313" key="8">
    <source>
        <dbReference type="Proteomes" id="UP001239019"/>
    </source>
</evidence>
<comment type="caution">
    <text evidence="7">The sequence shown here is derived from an EMBL/GenBank/DDBJ whole genome shotgun (WGS) entry which is preliminary data.</text>
</comment>
<dbReference type="Gene3D" id="2.40.30.170">
    <property type="match status" value="1"/>
</dbReference>
<proteinExistence type="inferred from homology"/>
<dbReference type="PANTHER" id="PTHR30469:SF38">
    <property type="entry name" value="HLYD FAMILY SECRETION PROTEIN"/>
    <property type="match status" value="1"/>
</dbReference>
<feature type="compositionally biased region" description="Basic and acidic residues" evidence="2">
    <location>
        <begin position="40"/>
        <end position="50"/>
    </location>
</feature>
<dbReference type="InterPro" id="IPR058647">
    <property type="entry name" value="BSH_CzcB-like"/>
</dbReference>
<dbReference type="InterPro" id="IPR006143">
    <property type="entry name" value="RND_pump_MFP"/>
</dbReference>
<dbReference type="SUPFAM" id="SSF111369">
    <property type="entry name" value="HlyD-like secretion proteins"/>
    <property type="match status" value="1"/>
</dbReference>
<dbReference type="PANTHER" id="PTHR30469">
    <property type="entry name" value="MULTIDRUG RESISTANCE PROTEIN MDTA"/>
    <property type="match status" value="1"/>
</dbReference>
<feature type="region of interest" description="Disordered" evidence="2">
    <location>
        <begin position="31"/>
        <end position="50"/>
    </location>
</feature>